<dbReference type="Pfam" id="PF01113">
    <property type="entry name" value="DapB_N"/>
    <property type="match status" value="1"/>
</dbReference>
<gene>
    <name evidence="16" type="ORF">UFOPK3662_03188</name>
</gene>
<evidence type="ECO:0000256" key="1">
    <source>
        <dbReference type="ARBA" id="ARBA00006642"/>
    </source>
</evidence>
<proteinExistence type="inferred from homology"/>
<dbReference type="EC" id="1.17.1.8" evidence="10"/>
<name>A0A6J7KWN1_9ZZZZ</name>
<keyword evidence="2" id="KW-0963">Cytoplasm</keyword>
<sequence length="259" mass="27130">MSTPAPEPQDTPVKVGVLGARGKVGAEVRRAVEAAADTELVAAVDAGDDVEQLVTAGAQVVVDFTHPDVVMDHLRFCIEHGIHAVVGTTGFDRSRLDQLETWLADAPEVGVLIAPNFSIGAILMMRFAAVAAPFFESVEVVELHHPDKADAPSGTARRTAEMIAAARREAGSAPMPDATSTGLDGARGADVEGVRVHGLRVRGLVAHQEVVLGAPGETLTIRHDSLDRVSFTPGVLTGVRSIAAHPGLTVGLEHFLDLD</sequence>
<dbReference type="PIRSF" id="PIRSF000161">
    <property type="entry name" value="DHPR"/>
    <property type="match status" value="1"/>
</dbReference>
<evidence type="ECO:0000256" key="5">
    <source>
        <dbReference type="ARBA" id="ARBA00022915"/>
    </source>
</evidence>
<evidence type="ECO:0000256" key="11">
    <source>
        <dbReference type="ARBA" id="ARBA00049080"/>
    </source>
</evidence>
<evidence type="ECO:0000313" key="16">
    <source>
        <dbReference type="EMBL" id="CAB4960346.1"/>
    </source>
</evidence>
<dbReference type="InterPro" id="IPR036291">
    <property type="entry name" value="NAD(P)-bd_dom_sf"/>
</dbReference>
<evidence type="ECO:0000256" key="10">
    <source>
        <dbReference type="ARBA" id="ARBA00038983"/>
    </source>
</evidence>
<dbReference type="PROSITE" id="PS01298">
    <property type="entry name" value="DAPB"/>
    <property type="match status" value="1"/>
</dbReference>
<evidence type="ECO:0000256" key="8">
    <source>
        <dbReference type="ARBA" id="ARBA00023154"/>
    </source>
</evidence>
<dbReference type="GO" id="GO:0019877">
    <property type="term" value="P:diaminopimelate biosynthetic process"/>
    <property type="evidence" value="ECO:0007669"/>
    <property type="project" value="UniProtKB-KW"/>
</dbReference>
<reference evidence="16" key="1">
    <citation type="submission" date="2020-05" db="EMBL/GenBank/DDBJ databases">
        <authorList>
            <person name="Chiriac C."/>
            <person name="Salcher M."/>
            <person name="Ghai R."/>
            <person name="Kavagutti S V."/>
        </authorList>
    </citation>
    <scope>NUCLEOTIDE SEQUENCE</scope>
</reference>
<dbReference type="SUPFAM" id="SSF51735">
    <property type="entry name" value="NAD(P)-binding Rossmann-fold domains"/>
    <property type="match status" value="1"/>
</dbReference>
<dbReference type="InterPro" id="IPR000846">
    <property type="entry name" value="DapB_N"/>
</dbReference>
<dbReference type="HAMAP" id="MF_00102">
    <property type="entry name" value="DapB"/>
    <property type="match status" value="1"/>
</dbReference>
<dbReference type="InterPro" id="IPR023940">
    <property type="entry name" value="DHDPR_bac"/>
</dbReference>
<dbReference type="Pfam" id="PF05173">
    <property type="entry name" value="DapB_C"/>
    <property type="match status" value="1"/>
</dbReference>
<evidence type="ECO:0000256" key="13">
    <source>
        <dbReference type="SAM" id="MobiDB-lite"/>
    </source>
</evidence>
<evidence type="ECO:0000256" key="4">
    <source>
        <dbReference type="ARBA" id="ARBA00022857"/>
    </source>
</evidence>
<accession>A0A6J7KWN1</accession>
<dbReference type="GO" id="GO:0009089">
    <property type="term" value="P:lysine biosynthetic process via diaminopimelate"/>
    <property type="evidence" value="ECO:0007669"/>
    <property type="project" value="InterPro"/>
</dbReference>
<comment type="similarity">
    <text evidence="1">Belongs to the DapB family.</text>
</comment>
<evidence type="ECO:0000256" key="12">
    <source>
        <dbReference type="ARBA" id="ARBA00049396"/>
    </source>
</evidence>
<evidence type="ECO:0000259" key="15">
    <source>
        <dbReference type="Pfam" id="PF05173"/>
    </source>
</evidence>
<dbReference type="GO" id="GO:0005829">
    <property type="term" value="C:cytosol"/>
    <property type="evidence" value="ECO:0007669"/>
    <property type="project" value="TreeGrafter"/>
</dbReference>
<evidence type="ECO:0000256" key="2">
    <source>
        <dbReference type="ARBA" id="ARBA00022490"/>
    </source>
</evidence>
<evidence type="ECO:0000259" key="14">
    <source>
        <dbReference type="Pfam" id="PF01113"/>
    </source>
</evidence>
<dbReference type="AlphaFoldDB" id="A0A6J7KWN1"/>
<keyword evidence="5" id="KW-0220">Diaminopimelate biosynthesis</keyword>
<keyword evidence="7" id="KW-0520">NAD</keyword>
<feature type="domain" description="Dihydrodipicolinate reductase C-terminal" evidence="15">
    <location>
        <begin position="120"/>
        <end position="256"/>
    </location>
</feature>
<keyword evidence="3" id="KW-0028">Amino-acid biosynthesis</keyword>
<dbReference type="GO" id="GO:0008839">
    <property type="term" value="F:4-hydroxy-tetrahydrodipicolinate reductase"/>
    <property type="evidence" value="ECO:0007669"/>
    <property type="project" value="UniProtKB-EC"/>
</dbReference>
<keyword evidence="4" id="KW-0521">NADP</keyword>
<dbReference type="Gene3D" id="3.30.360.10">
    <property type="entry name" value="Dihydrodipicolinate Reductase, domain 2"/>
    <property type="match status" value="1"/>
</dbReference>
<evidence type="ECO:0000256" key="6">
    <source>
        <dbReference type="ARBA" id="ARBA00023002"/>
    </source>
</evidence>
<dbReference type="CDD" id="cd02274">
    <property type="entry name" value="DHDPR_N"/>
    <property type="match status" value="1"/>
</dbReference>
<dbReference type="InterPro" id="IPR022664">
    <property type="entry name" value="DapB_N_CS"/>
</dbReference>
<feature type="region of interest" description="Disordered" evidence="13">
    <location>
        <begin position="167"/>
        <end position="186"/>
    </location>
</feature>
<evidence type="ECO:0000256" key="7">
    <source>
        <dbReference type="ARBA" id="ARBA00023027"/>
    </source>
</evidence>
<protein>
    <recommendedName>
        <fullName evidence="10">4-hydroxy-tetrahydrodipicolinate reductase</fullName>
        <ecNumber evidence="10">1.17.1.8</ecNumber>
    </recommendedName>
</protein>
<organism evidence="16">
    <name type="scientific">freshwater metagenome</name>
    <dbReference type="NCBI Taxonomy" id="449393"/>
    <lineage>
        <taxon>unclassified sequences</taxon>
        <taxon>metagenomes</taxon>
        <taxon>ecological metagenomes</taxon>
    </lineage>
</organism>
<evidence type="ECO:0000256" key="9">
    <source>
        <dbReference type="ARBA" id="ARBA00037922"/>
    </source>
</evidence>
<feature type="domain" description="Dihydrodipicolinate reductase N-terminal" evidence="14">
    <location>
        <begin position="13"/>
        <end position="117"/>
    </location>
</feature>
<keyword evidence="8" id="KW-0457">Lysine biosynthesis</keyword>
<comment type="catalytic activity">
    <reaction evidence="11">
        <text>(S)-2,3,4,5-tetrahydrodipicolinate + NADP(+) + H2O = (2S,4S)-4-hydroxy-2,3,4,5-tetrahydrodipicolinate + NADPH + H(+)</text>
        <dbReference type="Rhea" id="RHEA:35331"/>
        <dbReference type="ChEBI" id="CHEBI:15377"/>
        <dbReference type="ChEBI" id="CHEBI:15378"/>
        <dbReference type="ChEBI" id="CHEBI:16845"/>
        <dbReference type="ChEBI" id="CHEBI:57783"/>
        <dbReference type="ChEBI" id="CHEBI:58349"/>
        <dbReference type="ChEBI" id="CHEBI:67139"/>
        <dbReference type="EC" id="1.17.1.8"/>
    </reaction>
</comment>
<dbReference type="FunFam" id="3.30.360.10:FF:000009">
    <property type="entry name" value="4-hydroxy-tetrahydrodipicolinate reductase"/>
    <property type="match status" value="1"/>
</dbReference>
<dbReference type="InterPro" id="IPR022663">
    <property type="entry name" value="DapB_C"/>
</dbReference>
<dbReference type="PANTHER" id="PTHR20836">
    <property type="entry name" value="DIHYDRODIPICOLINATE REDUCTASE"/>
    <property type="match status" value="1"/>
</dbReference>
<keyword evidence="6" id="KW-0560">Oxidoreductase</keyword>
<dbReference type="EMBL" id="CAFBMW010000035">
    <property type="protein sequence ID" value="CAB4960346.1"/>
    <property type="molecule type" value="Genomic_DNA"/>
</dbReference>
<dbReference type="NCBIfam" id="TIGR00036">
    <property type="entry name" value="dapB"/>
    <property type="match status" value="1"/>
</dbReference>
<comment type="pathway">
    <text evidence="9">Amino-acid biosynthesis; L-lysine biosynthesis via DAP pathway; (S)-tetrahydrodipicolinate from L-aspartate: step 4/4.</text>
</comment>
<dbReference type="Gene3D" id="3.40.50.720">
    <property type="entry name" value="NAD(P)-binding Rossmann-like Domain"/>
    <property type="match status" value="1"/>
</dbReference>
<dbReference type="SUPFAM" id="SSF55347">
    <property type="entry name" value="Glyceraldehyde-3-phosphate dehydrogenase-like, C-terminal domain"/>
    <property type="match status" value="1"/>
</dbReference>
<comment type="catalytic activity">
    <reaction evidence="12">
        <text>(S)-2,3,4,5-tetrahydrodipicolinate + NAD(+) + H2O = (2S,4S)-4-hydroxy-2,3,4,5-tetrahydrodipicolinate + NADH + H(+)</text>
        <dbReference type="Rhea" id="RHEA:35323"/>
        <dbReference type="ChEBI" id="CHEBI:15377"/>
        <dbReference type="ChEBI" id="CHEBI:15378"/>
        <dbReference type="ChEBI" id="CHEBI:16845"/>
        <dbReference type="ChEBI" id="CHEBI:57540"/>
        <dbReference type="ChEBI" id="CHEBI:57945"/>
        <dbReference type="ChEBI" id="CHEBI:67139"/>
        <dbReference type="EC" id="1.17.1.8"/>
    </reaction>
</comment>
<evidence type="ECO:0000256" key="3">
    <source>
        <dbReference type="ARBA" id="ARBA00022605"/>
    </source>
</evidence>
<dbReference type="PANTHER" id="PTHR20836:SF0">
    <property type="entry name" value="4-HYDROXY-TETRAHYDRODIPICOLINATE REDUCTASE 1, CHLOROPLASTIC-RELATED"/>
    <property type="match status" value="1"/>
</dbReference>